<sequence>MARESQPTFLSGLGNALTQSEISNPNAASPVTIALLGASNLSRGYWALRHCLCANLRPRRVNVIAALGPGRGYVARGGLWPMIFQPINECSVFDTIKKQHKEGDSTFAFLTDLGNDFLFNVTGEELINVLDITFNRLEESGTRILVTPIHPILMEVLTPAIYKILRTWLYPKSRVSFEQVVAGIGAVNDFLVEAEEAGRIKRVLGLDDFLGWDYVHYGWMQANRAWTLAVESICSSIGETCNVTMTREQMFTSYFENGVRLAGTEMLRWYPRRTDLF</sequence>
<dbReference type="EMBL" id="CP048685">
    <property type="protein sequence ID" value="QPJ62093.1"/>
    <property type="molecule type" value="Genomic_DNA"/>
</dbReference>
<evidence type="ECO:0000313" key="2">
    <source>
        <dbReference type="Proteomes" id="UP000594688"/>
    </source>
</evidence>
<reference evidence="1 2" key="1">
    <citation type="submission" date="2020-02" db="EMBL/GenBank/DDBJ databases">
        <title>Genomic and physiological characterization of two novel Nitrospinaceae genera.</title>
        <authorList>
            <person name="Mueller A.J."/>
            <person name="Jung M.-Y."/>
            <person name="Strachan C.R."/>
            <person name="Herbold C.W."/>
            <person name="Kirkegaard R.H."/>
            <person name="Daims H."/>
        </authorList>
    </citation>
    <scope>NUCLEOTIDE SEQUENCE [LARGE SCALE GENOMIC DNA]</scope>
    <source>
        <strain evidence="1">EB</strain>
    </source>
</reference>
<protein>
    <recommendedName>
        <fullName evidence="3">SGNH hydrolase-type esterase domain-containing protein</fullName>
    </recommendedName>
</protein>
<organism evidence="1 2">
    <name type="scientific">Candidatus Nitronauta litoralis</name>
    <dbReference type="NCBI Taxonomy" id="2705533"/>
    <lineage>
        <taxon>Bacteria</taxon>
        <taxon>Pseudomonadati</taxon>
        <taxon>Nitrospinota/Tectimicrobiota group</taxon>
        <taxon>Nitrospinota</taxon>
        <taxon>Nitrospinia</taxon>
        <taxon>Nitrospinales</taxon>
        <taxon>Nitrospinaceae</taxon>
        <taxon>Candidatus Nitronauta</taxon>
    </lineage>
</organism>
<proteinExistence type="predicted"/>
<name>A0A7T0BWD3_9BACT</name>
<evidence type="ECO:0008006" key="3">
    <source>
        <dbReference type="Google" id="ProtNLM"/>
    </source>
</evidence>
<gene>
    <name evidence="1" type="ORF">G3M70_09515</name>
</gene>
<dbReference type="KEGG" id="nli:G3M70_09515"/>
<dbReference type="AlphaFoldDB" id="A0A7T0BWD3"/>
<evidence type="ECO:0000313" key="1">
    <source>
        <dbReference type="EMBL" id="QPJ62093.1"/>
    </source>
</evidence>
<accession>A0A7T0BWD3</accession>
<dbReference type="Proteomes" id="UP000594688">
    <property type="component" value="Chromosome"/>
</dbReference>